<dbReference type="InterPro" id="IPR013783">
    <property type="entry name" value="Ig-like_fold"/>
</dbReference>
<evidence type="ECO:0000313" key="5">
    <source>
        <dbReference type="EMBL" id="MEC0244096.1"/>
    </source>
</evidence>
<dbReference type="Pfam" id="PF16656">
    <property type="entry name" value="Pur_ac_phosph_N"/>
    <property type="match status" value="1"/>
</dbReference>
<feature type="signal peptide" evidence="2">
    <location>
        <begin position="1"/>
        <end position="31"/>
    </location>
</feature>
<dbReference type="InterPro" id="IPR004843">
    <property type="entry name" value="Calcineurin-like_PHP"/>
</dbReference>
<name>A0ABU6GWL8_9BACL</name>
<dbReference type="Gene3D" id="2.60.40.10">
    <property type="entry name" value="Immunoglobulins"/>
    <property type="match status" value="1"/>
</dbReference>
<dbReference type="Proteomes" id="UP001344632">
    <property type="component" value="Unassembled WGS sequence"/>
</dbReference>
<dbReference type="Gene3D" id="2.60.40.380">
    <property type="entry name" value="Purple acid phosphatase-like, N-terminal"/>
    <property type="match status" value="1"/>
</dbReference>
<reference evidence="5 6" key="1">
    <citation type="submission" date="2023-03" db="EMBL/GenBank/DDBJ databases">
        <title>Bacillus Genome Sequencing.</title>
        <authorList>
            <person name="Dunlap C."/>
        </authorList>
    </citation>
    <scope>NUCLEOTIDE SEQUENCE [LARGE SCALE GENOMIC DNA]</scope>
    <source>
        <strain evidence="5 6">BD-525</strain>
    </source>
</reference>
<evidence type="ECO:0000256" key="1">
    <source>
        <dbReference type="ARBA" id="ARBA00022729"/>
    </source>
</evidence>
<dbReference type="PANTHER" id="PTHR45867:SF3">
    <property type="entry name" value="ACID PHOSPHATASE TYPE 7"/>
    <property type="match status" value="1"/>
</dbReference>
<dbReference type="InterPro" id="IPR003961">
    <property type="entry name" value="FN3_dom"/>
</dbReference>
<keyword evidence="6" id="KW-1185">Reference proteome</keyword>
<comment type="caution">
    <text evidence="5">The sequence shown here is derived from an EMBL/GenBank/DDBJ whole genome shotgun (WGS) entry which is preliminary data.</text>
</comment>
<dbReference type="SUPFAM" id="SSF56300">
    <property type="entry name" value="Metallo-dependent phosphatases"/>
    <property type="match status" value="1"/>
</dbReference>
<dbReference type="CDD" id="cd00063">
    <property type="entry name" value="FN3"/>
    <property type="match status" value="1"/>
</dbReference>
<dbReference type="InterPro" id="IPR015914">
    <property type="entry name" value="PAPs_N"/>
</dbReference>
<evidence type="ECO:0000259" key="3">
    <source>
        <dbReference type="Pfam" id="PF00149"/>
    </source>
</evidence>
<dbReference type="SUPFAM" id="SSF49363">
    <property type="entry name" value="Purple acid phosphatase, N-terminal domain"/>
    <property type="match status" value="1"/>
</dbReference>
<dbReference type="Gene3D" id="2.60.40.680">
    <property type="match status" value="1"/>
</dbReference>
<dbReference type="PANTHER" id="PTHR45867">
    <property type="entry name" value="PURPLE ACID PHOSPHATASE"/>
    <property type="match status" value="1"/>
</dbReference>
<dbReference type="Gene3D" id="3.60.21.10">
    <property type="match status" value="1"/>
</dbReference>
<gene>
    <name evidence="5" type="ORF">P4H66_30235</name>
</gene>
<protein>
    <submittedName>
        <fullName evidence="5">Metallophosphoesterase</fullName>
    </submittedName>
</protein>
<organism evidence="5 6">
    <name type="scientific">Paenibacillus dokdonensis</name>
    <dbReference type="NCBI Taxonomy" id="2567944"/>
    <lineage>
        <taxon>Bacteria</taxon>
        <taxon>Bacillati</taxon>
        <taxon>Bacillota</taxon>
        <taxon>Bacilli</taxon>
        <taxon>Bacillales</taxon>
        <taxon>Paenibacillaceae</taxon>
        <taxon>Paenibacillus</taxon>
    </lineage>
</organism>
<feature type="domain" description="Purple acid phosphatase N-terminal" evidence="4">
    <location>
        <begin position="549"/>
        <end position="648"/>
    </location>
</feature>
<evidence type="ECO:0000256" key="2">
    <source>
        <dbReference type="SAM" id="SignalP"/>
    </source>
</evidence>
<dbReference type="RefSeq" id="WP_326091738.1">
    <property type="nucleotide sequence ID" value="NZ_JARLKZ010000033.1"/>
</dbReference>
<feature type="chain" id="PRO_5046866462" evidence="2">
    <location>
        <begin position="32"/>
        <end position="919"/>
    </location>
</feature>
<proteinExistence type="predicted"/>
<accession>A0ABU6GWL8</accession>
<dbReference type="Gene3D" id="2.60.120.430">
    <property type="entry name" value="Galactose-binding lectin"/>
    <property type="match status" value="1"/>
</dbReference>
<keyword evidence="1 2" id="KW-0732">Signal</keyword>
<dbReference type="Pfam" id="PF00149">
    <property type="entry name" value="Metallophos"/>
    <property type="match status" value="1"/>
</dbReference>
<dbReference type="InterPro" id="IPR008963">
    <property type="entry name" value="Purple_acid_Pase-like_N"/>
</dbReference>
<evidence type="ECO:0000259" key="4">
    <source>
        <dbReference type="Pfam" id="PF16656"/>
    </source>
</evidence>
<dbReference type="InterPro" id="IPR029052">
    <property type="entry name" value="Metallo-depent_PP-like"/>
</dbReference>
<feature type="domain" description="Calcineurin-like phosphoesterase" evidence="3">
    <location>
        <begin position="670"/>
        <end position="840"/>
    </location>
</feature>
<sequence>MLRNKGKRMYSSFLSGVMMLSLMLPAQQVMAEQGGGGSTSQDAKSSLAPVILEDFENGFDKYLPSAGAQFNKVNLSIEKDQERVRFGSGSLKLAYDFTGTTGTSGAYLQTTGEAQNIKVPGYPEKISMWVYGDGKKHWLRMQMLDAKGAVPLNFVDEHVGVDWVGWKYLEVDVPKGRTLPFSIDMPVRYMETSGDKKDAGAIYVDQIRALYGPNEDDIEPPVLSQLTPAAGVPVASSQPVISVHAEDAGYDRAKHPEDTQIEPDSIRMSVDGEQVQHILTVAEGLIRYQPEAPLADGLHRVKVSVRDAAGNQTIRSWSFKVAAGAPKFTYEAPDVTYAGNTYSLDIKGVKTGEISGGRMDFVFDPSKVENLRLVKGSMIDPSVIQAEVDQTQGTVAVTLNHLSTSGLTDEDLIGQVLYDVKKDAVGTNEIQLKSGSIALVEGETSLSFSGHTLPSSVQTGLSLKWDENGNVQGYETVLEVKNVAGNPVRNAQVFADGQAIGMTDDEGKLRTAGLTPAVKDIKLQAAKEGKYFSPVMDFTVSPLSGTPEPYSINVSMGDDPAVSRGFTWQTDPGTEGTVVKVAKQSGFSGFDQKEILKVEGTSELFQTLDIGTVRVHKASVTSLEPGTTYVYQVGDGKGHYSSQGSFQTAPASGDRTSFVYFADSQAKDEAGFKLWGDVVKQAFKDTPDAEFMIQAGDMVEKGFNEQEWKWWFSEAQEALLNTTLIAAIGNHEVMGTTQSNDFLEHFNQPGNGLSSLKGSSFSFDYKNIHFMLLNSEYLYEEQQQWLERDLASTNQKWKIAIFHRGPYGSIYDTEEVRNLWAPVLEKNKVDLVLNGHDHIYLRTHSMMDNQVVKEGEGTTYVVAGTSGPKFYPLTKKYWQLVTDEDKTQMYAAVEIEGDQLKFVTRTVGGRVVDQFTLTK</sequence>
<evidence type="ECO:0000313" key="6">
    <source>
        <dbReference type="Proteomes" id="UP001344632"/>
    </source>
</evidence>
<dbReference type="EMBL" id="JARLKZ010000033">
    <property type="protein sequence ID" value="MEC0244096.1"/>
    <property type="molecule type" value="Genomic_DNA"/>
</dbReference>